<dbReference type="Pfam" id="PF00411">
    <property type="entry name" value="Ribosomal_S11"/>
    <property type="match status" value="1"/>
</dbReference>
<dbReference type="STRING" id="3847.K7M6V8"/>
<dbReference type="HOGENOM" id="CLU_072439_7_0_1"/>
<keyword evidence="2" id="KW-0689">Ribosomal protein</keyword>
<proteinExistence type="inferred from homology"/>
<dbReference type="EnsemblPlants" id="KRH16340">
    <property type="protein sequence ID" value="KRH16340"/>
    <property type="gene ID" value="GLYMA_14G149900"/>
</dbReference>
<dbReference type="GO" id="GO:0003735">
    <property type="term" value="F:structural constituent of ribosome"/>
    <property type="evidence" value="ECO:0000318"/>
    <property type="project" value="GO_Central"/>
</dbReference>
<evidence type="ECO:0000256" key="1">
    <source>
        <dbReference type="ARBA" id="ARBA00006194"/>
    </source>
</evidence>
<dbReference type="GO" id="GO:0005840">
    <property type="term" value="C:ribosome"/>
    <property type="evidence" value="ECO:0007669"/>
    <property type="project" value="UniProtKB-KW"/>
</dbReference>
<dbReference type="InParanoid" id="K7M6V8"/>
<dbReference type="GO" id="GO:1990904">
    <property type="term" value="C:ribonucleoprotein complex"/>
    <property type="evidence" value="ECO:0007669"/>
    <property type="project" value="UniProtKB-KW"/>
</dbReference>
<dbReference type="SMR" id="K7M6V8"/>
<dbReference type="PANTHER" id="PTHR11759">
    <property type="entry name" value="40S RIBOSOMAL PROTEIN S14/30S RIBOSOMAL PROTEIN S11"/>
    <property type="match status" value="1"/>
</dbReference>
<dbReference type="ExpressionAtlas" id="K7M6V8">
    <property type="expression patterns" value="baseline"/>
</dbReference>
<dbReference type="eggNOG" id="KOG0408">
    <property type="taxonomic scope" value="Eukaryota"/>
</dbReference>
<keyword evidence="3" id="KW-0687">Ribonucleoprotein</keyword>
<dbReference type="AlphaFoldDB" id="K7M6V8"/>
<reference evidence="4 5" key="1">
    <citation type="journal article" date="2010" name="Nature">
        <title>Genome sequence of the palaeopolyploid soybean.</title>
        <authorList>
            <person name="Schmutz J."/>
            <person name="Cannon S.B."/>
            <person name="Schlueter J."/>
            <person name="Ma J."/>
            <person name="Mitros T."/>
            <person name="Nelson W."/>
            <person name="Hyten D.L."/>
            <person name="Song Q."/>
            <person name="Thelen J.J."/>
            <person name="Cheng J."/>
            <person name="Xu D."/>
            <person name="Hellsten U."/>
            <person name="May G.D."/>
            <person name="Yu Y."/>
            <person name="Sakurai T."/>
            <person name="Umezawa T."/>
            <person name="Bhattacharyya M.K."/>
            <person name="Sandhu D."/>
            <person name="Valliyodan B."/>
            <person name="Lindquist E."/>
            <person name="Peto M."/>
            <person name="Grant D."/>
            <person name="Shu S."/>
            <person name="Goodstein D."/>
            <person name="Barry K."/>
            <person name="Futrell-Griggs M."/>
            <person name="Abernathy B."/>
            <person name="Du J."/>
            <person name="Tian Z."/>
            <person name="Zhu L."/>
            <person name="Gill N."/>
            <person name="Joshi T."/>
            <person name="Libault M."/>
            <person name="Sethuraman A."/>
            <person name="Zhang X.-C."/>
            <person name="Shinozaki K."/>
            <person name="Nguyen H.T."/>
            <person name="Wing R.A."/>
            <person name="Cregan P."/>
            <person name="Specht J."/>
            <person name="Grimwood J."/>
            <person name="Rokhsar D."/>
            <person name="Stacey G."/>
            <person name="Shoemaker R.C."/>
            <person name="Jackson S.A."/>
        </authorList>
    </citation>
    <scope>NUCLEOTIDE SEQUENCE [LARGE SCALE GENOMIC DNA]</scope>
    <source>
        <strain evidence="5">cv. Williams 82</strain>
        <tissue evidence="4">Callus</tissue>
    </source>
</reference>
<dbReference type="GO" id="GO:0006412">
    <property type="term" value="P:translation"/>
    <property type="evidence" value="ECO:0000318"/>
    <property type="project" value="GO_Central"/>
</dbReference>
<evidence type="ECO:0008006" key="7">
    <source>
        <dbReference type="Google" id="ProtNLM"/>
    </source>
</evidence>
<reference evidence="5" key="2">
    <citation type="submission" date="2018-02" db="UniProtKB">
        <authorList>
            <consortium name="EnsemblPlants"/>
        </authorList>
    </citation>
    <scope>IDENTIFICATION</scope>
    <source>
        <strain evidence="5">Williams 82</strain>
    </source>
</reference>
<evidence type="ECO:0000313" key="6">
    <source>
        <dbReference type="Proteomes" id="UP000008827"/>
    </source>
</evidence>
<dbReference type="SUPFAM" id="SSF53137">
    <property type="entry name" value="Translational machinery components"/>
    <property type="match status" value="1"/>
</dbReference>
<dbReference type="Gramene" id="KRH16340">
    <property type="protein sequence ID" value="KRH16340"/>
    <property type="gene ID" value="GLYMA_14G149900"/>
</dbReference>
<dbReference type="InterPro" id="IPR001971">
    <property type="entry name" value="Ribosomal_uS11"/>
</dbReference>
<sequence length="88" mass="10295">MNKQKIKEQKKKKLFFDNFYKHLECAKNAIRTVSDQGMQRAKVMIKGPSLKRDATLRAIRRSGILLNFIRVVTPMPHNGCRSPKKRRV</sequence>
<reference evidence="4" key="3">
    <citation type="submission" date="2018-07" db="EMBL/GenBank/DDBJ databases">
        <title>WGS assembly of Glycine max.</title>
        <authorList>
            <person name="Schmutz J."/>
            <person name="Cannon S."/>
            <person name="Schlueter J."/>
            <person name="Ma J."/>
            <person name="Mitros T."/>
            <person name="Nelson W."/>
            <person name="Hyten D."/>
            <person name="Song Q."/>
            <person name="Thelen J."/>
            <person name="Cheng J."/>
            <person name="Xu D."/>
            <person name="Hellsten U."/>
            <person name="May G."/>
            <person name="Yu Y."/>
            <person name="Sakurai T."/>
            <person name="Umezawa T."/>
            <person name="Bhattacharyya M."/>
            <person name="Sandhu D."/>
            <person name="Valliyodan B."/>
            <person name="Lindquist E."/>
            <person name="Peto M."/>
            <person name="Grant D."/>
            <person name="Shu S."/>
            <person name="Goodstein D."/>
            <person name="Barry K."/>
            <person name="Futrell-Griggs M."/>
            <person name="Abernathy B."/>
            <person name="Du J."/>
            <person name="Tian Z."/>
            <person name="Zhu L."/>
            <person name="Gill N."/>
            <person name="Joshi T."/>
            <person name="Libault M."/>
            <person name="Sethuraman A."/>
            <person name="Zhang X."/>
            <person name="Shinozaki K."/>
            <person name="Nguyen H."/>
            <person name="Wing R."/>
            <person name="Cregan P."/>
            <person name="Specht J."/>
            <person name="Grimwood J."/>
            <person name="Rokhsar D."/>
            <person name="Stacey G."/>
            <person name="Shoemaker R."/>
            <person name="Jackson S."/>
        </authorList>
    </citation>
    <scope>NUCLEOTIDE SEQUENCE</scope>
    <source>
        <tissue evidence="4">Callus</tissue>
    </source>
</reference>
<name>K7M6V8_SOYBN</name>
<accession>K7M6V8</accession>
<dbReference type="Proteomes" id="UP000008827">
    <property type="component" value="Chromosome 14"/>
</dbReference>
<evidence type="ECO:0000313" key="5">
    <source>
        <dbReference type="EnsemblPlants" id="KRH16340"/>
    </source>
</evidence>
<organism evidence="5">
    <name type="scientific">Glycine max</name>
    <name type="common">Soybean</name>
    <name type="synonym">Glycine hispida</name>
    <dbReference type="NCBI Taxonomy" id="3847"/>
    <lineage>
        <taxon>Eukaryota</taxon>
        <taxon>Viridiplantae</taxon>
        <taxon>Streptophyta</taxon>
        <taxon>Embryophyta</taxon>
        <taxon>Tracheophyta</taxon>
        <taxon>Spermatophyta</taxon>
        <taxon>Magnoliopsida</taxon>
        <taxon>eudicotyledons</taxon>
        <taxon>Gunneridae</taxon>
        <taxon>Pentapetalae</taxon>
        <taxon>rosids</taxon>
        <taxon>fabids</taxon>
        <taxon>Fabales</taxon>
        <taxon>Fabaceae</taxon>
        <taxon>Papilionoideae</taxon>
        <taxon>50 kb inversion clade</taxon>
        <taxon>NPAAA clade</taxon>
        <taxon>indigoferoid/millettioid clade</taxon>
        <taxon>Phaseoleae</taxon>
        <taxon>Glycine</taxon>
        <taxon>Glycine subgen. Soja</taxon>
    </lineage>
</organism>
<evidence type="ECO:0000256" key="3">
    <source>
        <dbReference type="ARBA" id="ARBA00023274"/>
    </source>
</evidence>
<comment type="similarity">
    <text evidence="1">Belongs to the universal ribosomal protein uS11 family.</text>
</comment>
<dbReference type="EMBL" id="CM000847">
    <property type="protein sequence ID" value="KRH16340.1"/>
    <property type="molecule type" value="Genomic_DNA"/>
</dbReference>
<evidence type="ECO:0000313" key="4">
    <source>
        <dbReference type="EMBL" id="KRH16340.1"/>
    </source>
</evidence>
<dbReference type="InterPro" id="IPR036967">
    <property type="entry name" value="Ribosomal_uS11_sf"/>
</dbReference>
<gene>
    <name evidence="4" type="ORF">GLYMA_14G149900</name>
</gene>
<keyword evidence="6" id="KW-1185">Reference proteome</keyword>
<dbReference type="Gene3D" id="3.30.420.80">
    <property type="entry name" value="Ribosomal protein S11"/>
    <property type="match status" value="1"/>
</dbReference>
<evidence type="ECO:0000256" key="2">
    <source>
        <dbReference type="ARBA" id="ARBA00022980"/>
    </source>
</evidence>
<protein>
    <recommendedName>
        <fullName evidence="7">Ribosomal protein S11</fullName>
    </recommendedName>
</protein>